<organism evidence="1 2">
    <name type="scientific">Plasmodium brasilianum</name>
    <dbReference type="NCBI Taxonomy" id="5824"/>
    <lineage>
        <taxon>Eukaryota</taxon>
        <taxon>Sar</taxon>
        <taxon>Alveolata</taxon>
        <taxon>Apicomplexa</taxon>
        <taxon>Aconoidasida</taxon>
        <taxon>Haemosporida</taxon>
        <taxon>Plasmodiidae</taxon>
        <taxon>Plasmodium</taxon>
        <taxon>Plasmodium (Plasmodium)</taxon>
    </lineage>
</organism>
<dbReference type="Proteomes" id="UP001056978">
    <property type="component" value="Chromosome 13"/>
</dbReference>
<protein>
    <submittedName>
        <fullName evidence="1">Uncharacterized protein</fullName>
    </submittedName>
</protein>
<evidence type="ECO:0000313" key="1">
    <source>
        <dbReference type="EMBL" id="KAI4835612.1"/>
    </source>
</evidence>
<accession>A0ACB9Y2E7</accession>
<dbReference type="EMBL" id="CM043781">
    <property type="protein sequence ID" value="KAI4835612.1"/>
    <property type="molecule type" value="Genomic_DNA"/>
</dbReference>
<gene>
    <name evidence="1" type="ORF">MKS88_004824</name>
</gene>
<comment type="caution">
    <text evidence="1">The sequence shown here is derived from an EMBL/GenBank/DDBJ whole genome shotgun (WGS) entry which is preliminary data.</text>
</comment>
<evidence type="ECO:0000313" key="2">
    <source>
        <dbReference type="Proteomes" id="UP001056978"/>
    </source>
</evidence>
<reference evidence="1" key="1">
    <citation type="submission" date="2022-06" db="EMBL/GenBank/DDBJ databases">
        <title>The First Complete Genome of the Simian Malaria Parasite Plasmodium brasilianum.</title>
        <authorList>
            <person name="Bajic M."/>
            <person name="Ravishankar S."/>
        </authorList>
    </citation>
    <scope>NUCLEOTIDE SEQUENCE</scope>
    <source>
        <strain evidence="1">Bolivian I</strain>
    </source>
</reference>
<sequence length="407" mass="48424">MNENISKVNSTVVELLGMSDLFKRMQNTCWGKCIPDVNDSFLSVGETSCVDRCNNFIPCKKYAFQYFSEREYESSIFKKSVRKLLLFFYKEVHPDLTMSLPEELKKINNESLSILNAYIDTLCSSSKEENNIFLEKNLVFFKTFENSENKILKGRYKNIIIKLHSISSNLSVEQKEKITAKLIYDIKKSLEKIKNVNNFDENIDPFDPISNSKHVKNTEALYQPPEEQIELIQRRKRYFYYIKKKLEAKYQRINHKKRRKNKILKLNQTANKLAQEKFPHYTQKNYDQKIYDQSYKIIHSGYDPNLIFFHKDIKEEEKRRAIENLCGMYFKDDADKWLLENCLKLLKNHQIQIPLVIYSKKEFSLSSTFGFIYVPVDFCLNDFFTFLENNLHQARCIRKKVLKSFDL</sequence>
<name>A0ACB9Y2E7_PLABR</name>
<proteinExistence type="predicted"/>
<keyword evidence="2" id="KW-1185">Reference proteome</keyword>